<feature type="transmembrane region" description="Helical" evidence="2">
    <location>
        <begin position="150"/>
        <end position="166"/>
    </location>
</feature>
<evidence type="ECO:0000256" key="2">
    <source>
        <dbReference type="SAM" id="Phobius"/>
    </source>
</evidence>
<comment type="caution">
    <text evidence="3">The sequence shown here is derived from an EMBL/GenBank/DDBJ whole genome shotgun (WGS) entry which is preliminary data.</text>
</comment>
<dbReference type="Proteomes" id="UP001589627">
    <property type="component" value="Unassembled WGS sequence"/>
</dbReference>
<keyword evidence="2" id="KW-0472">Membrane</keyword>
<feature type="transmembrane region" description="Helical" evidence="2">
    <location>
        <begin position="211"/>
        <end position="232"/>
    </location>
</feature>
<keyword evidence="2" id="KW-0812">Transmembrane</keyword>
<evidence type="ECO:0008006" key="5">
    <source>
        <dbReference type="Google" id="ProtNLM"/>
    </source>
</evidence>
<reference evidence="3 4" key="1">
    <citation type="submission" date="2024-09" db="EMBL/GenBank/DDBJ databases">
        <authorList>
            <person name="Sun Q."/>
            <person name="Mori K."/>
        </authorList>
    </citation>
    <scope>NUCLEOTIDE SEQUENCE [LARGE SCALE GENOMIC DNA]</scope>
    <source>
        <strain evidence="3 4">TBRC 0563</strain>
    </source>
</reference>
<keyword evidence="2" id="KW-1133">Transmembrane helix</keyword>
<gene>
    <name evidence="3" type="ORF">ACFFNX_01335</name>
</gene>
<feature type="compositionally biased region" description="Gly residues" evidence="1">
    <location>
        <begin position="340"/>
        <end position="379"/>
    </location>
</feature>
<evidence type="ECO:0000313" key="4">
    <source>
        <dbReference type="Proteomes" id="UP001589627"/>
    </source>
</evidence>
<accession>A0ABV5Y745</accession>
<feature type="transmembrane region" description="Helical" evidence="2">
    <location>
        <begin position="178"/>
        <end position="199"/>
    </location>
</feature>
<feature type="transmembrane region" description="Helical" evidence="2">
    <location>
        <begin position="124"/>
        <end position="143"/>
    </location>
</feature>
<keyword evidence="4" id="KW-1185">Reference proteome</keyword>
<feature type="region of interest" description="Disordered" evidence="1">
    <location>
        <begin position="291"/>
        <end position="440"/>
    </location>
</feature>
<feature type="compositionally biased region" description="Gly residues" evidence="1">
    <location>
        <begin position="390"/>
        <end position="403"/>
    </location>
</feature>
<organism evidence="3 4">
    <name type="scientific">Actinoallomurus acaciae</name>
    <dbReference type="NCBI Taxonomy" id="502577"/>
    <lineage>
        <taxon>Bacteria</taxon>
        <taxon>Bacillati</taxon>
        <taxon>Actinomycetota</taxon>
        <taxon>Actinomycetes</taxon>
        <taxon>Streptosporangiales</taxon>
        <taxon>Thermomonosporaceae</taxon>
        <taxon>Actinoallomurus</taxon>
    </lineage>
</organism>
<sequence length="440" mass="43174">MLVWWMSDNSYSVRLTGEKGGLLYSLREHTNYLTVVMAFAGFMIAAIRIAVQRNGEPFRVALSQFFQLAVIVLTLATVVNLGNIAGDRYSYWILKDLMPKGDTWIENWKSGISVLGGHETDTSFLLAFFALAATVGTSIQFGLMLFRSGALIVLVGTLPPLAAARFTTYGDHAYRKCLGWLISFVLFKPVAATIYAAALKLLSSKSEADRLFGLALIAGAVFALPATMRAIMPAITESHSAFGIRQVGHFVFGSSAVNAGKGVTVLEGAGGAGVAMTRGAGRVVGRVLGLGNNGPASRNSSRGGTPSGSSGGGGSGFVSPGGSGSGTGSTGSGTASSGSGASGAGSTGSGTGGTGSGTGGTGSGSGSSGSGSWGAGGSWAGDSGSSWGTGSSGSSGSGGGSSGSSGSDSGSSGSGGANGSHHGGPSGADGGHGGSSDGNP</sequence>
<protein>
    <recommendedName>
        <fullName evidence="5">TrbL/VirB6 plasmid conjugal transfer protein</fullName>
    </recommendedName>
</protein>
<feature type="compositionally biased region" description="Gly residues" evidence="1">
    <location>
        <begin position="305"/>
        <end position="331"/>
    </location>
</feature>
<evidence type="ECO:0000313" key="3">
    <source>
        <dbReference type="EMBL" id="MFB9830833.1"/>
    </source>
</evidence>
<feature type="compositionally biased region" description="Low complexity" evidence="1">
    <location>
        <begin position="380"/>
        <end position="389"/>
    </location>
</feature>
<dbReference type="EMBL" id="JBHLZP010000003">
    <property type="protein sequence ID" value="MFB9830833.1"/>
    <property type="molecule type" value="Genomic_DNA"/>
</dbReference>
<feature type="compositionally biased region" description="Gly residues" evidence="1">
    <location>
        <begin position="412"/>
        <end position="440"/>
    </location>
</feature>
<feature type="transmembrane region" description="Helical" evidence="2">
    <location>
        <begin position="63"/>
        <end position="85"/>
    </location>
</feature>
<dbReference type="RefSeq" id="WP_378193707.1">
    <property type="nucleotide sequence ID" value="NZ_JBHLZP010000003.1"/>
</dbReference>
<name>A0ABV5Y745_9ACTN</name>
<proteinExistence type="predicted"/>
<feature type="transmembrane region" description="Helical" evidence="2">
    <location>
        <begin position="32"/>
        <end position="51"/>
    </location>
</feature>
<feature type="compositionally biased region" description="Low complexity" evidence="1">
    <location>
        <begin position="291"/>
        <end position="304"/>
    </location>
</feature>
<evidence type="ECO:0000256" key="1">
    <source>
        <dbReference type="SAM" id="MobiDB-lite"/>
    </source>
</evidence>